<evidence type="ECO:0000313" key="3">
    <source>
        <dbReference type="Proteomes" id="UP000434172"/>
    </source>
</evidence>
<reference evidence="2 3" key="1">
    <citation type="submission" date="2019-12" db="EMBL/GenBank/DDBJ databases">
        <title>A genome sequence resource for the geographically widespread anthracnose pathogen Colletotrichum asianum.</title>
        <authorList>
            <person name="Meng Y."/>
        </authorList>
    </citation>
    <scope>NUCLEOTIDE SEQUENCE [LARGE SCALE GENOMIC DNA]</scope>
    <source>
        <strain evidence="2 3">ICMP 18580</strain>
    </source>
</reference>
<feature type="non-terminal residue" evidence="2">
    <location>
        <position position="1"/>
    </location>
</feature>
<proteinExistence type="predicted"/>
<evidence type="ECO:0000313" key="2">
    <source>
        <dbReference type="EMBL" id="KAF0326091.1"/>
    </source>
</evidence>
<feature type="region of interest" description="Disordered" evidence="1">
    <location>
        <begin position="1"/>
        <end position="101"/>
    </location>
</feature>
<sequence>WIGAPAASSNSSFKPAHPPLARDIHYPADPSPTTDDGTRSDKRPRARQVSINHPAKEPPETTTPQKQGPSRGPPTYSTTELAPSSELGEPRCCYPPIPLTPDPEPPRSLSLLLDSIFTSCLIAMDAKSSKLSRNLQSHRTKITSHQLAKRRF</sequence>
<comment type="caution">
    <text evidence="2">The sequence shown here is derived from an EMBL/GenBank/DDBJ whole genome shotgun (WGS) entry which is preliminary data.</text>
</comment>
<keyword evidence="3" id="KW-1185">Reference proteome</keyword>
<name>A0A8H3WHY2_9PEZI</name>
<accession>A0A8H3WHY2</accession>
<gene>
    <name evidence="2" type="ORF">GQ607_006599</name>
</gene>
<dbReference type="AlphaFoldDB" id="A0A8H3WHY2"/>
<organism evidence="2 3">
    <name type="scientific">Colletotrichum asianum</name>
    <dbReference type="NCBI Taxonomy" id="702518"/>
    <lineage>
        <taxon>Eukaryota</taxon>
        <taxon>Fungi</taxon>
        <taxon>Dikarya</taxon>
        <taxon>Ascomycota</taxon>
        <taxon>Pezizomycotina</taxon>
        <taxon>Sordariomycetes</taxon>
        <taxon>Hypocreomycetidae</taxon>
        <taxon>Glomerellales</taxon>
        <taxon>Glomerellaceae</taxon>
        <taxon>Colletotrichum</taxon>
        <taxon>Colletotrichum gloeosporioides species complex</taxon>
    </lineage>
</organism>
<dbReference type="Proteomes" id="UP000434172">
    <property type="component" value="Unassembled WGS sequence"/>
</dbReference>
<evidence type="ECO:0000256" key="1">
    <source>
        <dbReference type="SAM" id="MobiDB-lite"/>
    </source>
</evidence>
<protein>
    <submittedName>
        <fullName evidence="2">Uncharacterized protein</fullName>
    </submittedName>
</protein>
<dbReference type="EMBL" id="WOWK01000032">
    <property type="protein sequence ID" value="KAF0326091.1"/>
    <property type="molecule type" value="Genomic_DNA"/>
</dbReference>